<feature type="signal peptide" evidence="1">
    <location>
        <begin position="1"/>
        <end position="17"/>
    </location>
</feature>
<keyword evidence="3" id="KW-1185">Reference proteome</keyword>
<evidence type="ECO:0000256" key="1">
    <source>
        <dbReference type="SAM" id="SignalP"/>
    </source>
</evidence>
<dbReference type="EMBL" id="FQVT01000016">
    <property type="protein sequence ID" value="SHG55817.1"/>
    <property type="molecule type" value="Genomic_DNA"/>
</dbReference>
<protein>
    <recommendedName>
        <fullName evidence="4">DUF3108 domain-containing protein</fullName>
    </recommendedName>
</protein>
<evidence type="ECO:0000313" key="2">
    <source>
        <dbReference type="EMBL" id="SHG55817.1"/>
    </source>
</evidence>
<dbReference type="STRING" id="1073325.SAMN05444483_11630"/>
<reference evidence="3" key="1">
    <citation type="submission" date="2016-11" db="EMBL/GenBank/DDBJ databases">
        <authorList>
            <person name="Varghese N."/>
            <person name="Submissions S."/>
        </authorList>
    </citation>
    <scope>NUCLEOTIDE SEQUENCE [LARGE SCALE GENOMIC DNA]</scope>
    <source>
        <strain evidence="3">DSM 24579</strain>
    </source>
</reference>
<dbReference type="AlphaFoldDB" id="A0A1M5KSS2"/>
<accession>A0A1M5KSS2</accession>
<proteinExistence type="predicted"/>
<sequence>MKKLLLLLIFIAFNLNAQQRETVNLKWKISDTLTYKTVMKDVIFEKSNEQDEKDSLSKGMSGMFNAMKKQLSNLKYETKLYPDKSGNIDIAMMLKKVEADTTGSIFPVMAAMNGNVVLRGKISPEGEMLSFYYKRAQKNIISVLFELPTKPVKIGDEWNLQVDMIAVDQTFKPDSIYRKNLVRLKDIKMKNGKKIAIIEYDIEEFVSGDIENKMMSMFSKDKTDKKTFMKMSHKATAEFDLQKGYWISYEGNMNVETNISIMGIGVNKRTEFKLTPEK</sequence>
<organism evidence="2 3">
    <name type="scientific">Salegentibacter echinorum</name>
    <dbReference type="NCBI Taxonomy" id="1073325"/>
    <lineage>
        <taxon>Bacteria</taxon>
        <taxon>Pseudomonadati</taxon>
        <taxon>Bacteroidota</taxon>
        <taxon>Flavobacteriia</taxon>
        <taxon>Flavobacteriales</taxon>
        <taxon>Flavobacteriaceae</taxon>
        <taxon>Salegentibacter</taxon>
    </lineage>
</organism>
<dbReference type="OrthoDB" id="792860at2"/>
<name>A0A1M5KSS2_SALEC</name>
<dbReference type="Proteomes" id="UP000183945">
    <property type="component" value="Unassembled WGS sequence"/>
</dbReference>
<feature type="chain" id="PRO_5012951536" description="DUF3108 domain-containing protein" evidence="1">
    <location>
        <begin position="18"/>
        <end position="278"/>
    </location>
</feature>
<evidence type="ECO:0008006" key="4">
    <source>
        <dbReference type="Google" id="ProtNLM"/>
    </source>
</evidence>
<keyword evidence="1" id="KW-0732">Signal</keyword>
<gene>
    <name evidence="2" type="ORF">SAMN05444483_11630</name>
</gene>
<evidence type="ECO:0000313" key="3">
    <source>
        <dbReference type="Proteomes" id="UP000183945"/>
    </source>
</evidence>
<dbReference type="RefSeq" id="WP_072881286.1">
    <property type="nucleotide sequence ID" value="NZ_FQVT01000016.1"/>
</dbReference>